<gene>
    <name evidence="7" type="primary">efp</name>
    <name evidence="12" type="ORF">SAMN05660836_01073</name>
</gene>
<dbReference type="PIRSF" id="PIRSF005901">
    <property type="entry name" value="EF-P"/>
    <property type="match status" value="1"/>
</dbReference>
<comment type="similarity">
    <text evidence="3 7 9">Belongs to the elongation factor P family.</text>
</comment>
<evidence type="ECO:0000256" key="8">
    <source>
        <dbReference type="NCBIfam" id="TIGR00038"/>
    </source>
</evidence>
<dbReference type="HAMAP" id="MF_00141">
    <property type="entry name" value="EF_P"/>
    <property type="match status" value="1"/>
</dbReference>
<dbReference type="InterPro" id="IPR008991">
    <property type="entry name" value="Translation_prot_SH3-like_sf"/>
</dbReference>
<dbReference type="InterPro" id="IPR012340">
    <property type="entry name" value="NA-bd_OB-fold"/>
</dbReference>
<dbReference type="CDD" id="cd05794">
    <property type="entry name" value="S1_EF-P_repeat_2"/>
    <property type="match status" value="1"/>
</dbReference>
<feature type="domain" description="Elongation factor P C-terminal" evidence="10">
    <location>
        <begin position="132"/>
        <end position="187"/>
    </location>
</feature>
<dbReference type="InterPro" id="IPR014722">
    <property type="entry name" value="Rib_uL2_dom2"/>
</dbReference>
<dbReference type="InterPro" id="IPR013852">
    <property type="entry name" value="Transl_elong_P/YeiP_CS"/>
</dbReference>
<comment type="subcellular location">
    <subcellularLocation>
        <location evidence="1 7">Cytoplasm</location>
    </subcellularLocation>
</comment>
<dbReference type="GO" id="GO:0005829">
    <property type="term" value="C:cytosol"/>
    <property type="evidence" value="ECO:0007669"/>
    <property type="project" value="UniProtKB-ARBA"/>
</dbReference>
<dbReference type="FunFam" id="2.30.30.30:FF:000003">
    <property type="entry name" value="Elongation factor P"/>
    <property type="match status" value="1"/>
</dbReference>
<evidence type="ECO:0000313" key="12">
    <source>
        <dbReference type="EMBL" id="SFM66046.1"/>
    </source>
</evidence>
<reference evidence="12 13" key="1">
    <citation type="submission" date="2016-10" db="EMBL/GenBank/DDBJ databases">
        <authorList>
            <person name="de Groot N.N."/>
        </authorList>
    </citation>
    <scope>NUCLEOTIDE SEQUENCE [LARGE SCALE GENOMIC DNA]</scope>
    <source>
        <strain evidence="12 13">DSM 9990</strain>
    </source>
</reference>
<dbReference type="PANTHER" id="PTHR30053">
    <property type="entry name" value="ELONGATION FACTOR P"/>
    <property type="match status" value="1"/>
</dbReference>
<dbReference type="Gene3D" id="2.40.50.140">
    <property type="entry name" value="Nucleic acid-binding proteins"/>
    <property type="match status" value="2"/>
</dbReference>
<evidence type="ECO:0000256" key="7">
    <source>
        <dbReference type="HAMAP-Rule" id="MF_00141"/>
    </source>
</evidence>
<evidence type="ECO:0000313" key="13">
    <source>
        <dbReference type="Proteomes" id="UP000199611"/>
    </source>
</evidence>
<evidence type="ECO:0000256" key="9">
    <source>
        <dbReference type="RuleBase" id="RU004389"/>
    </source>
</evidence>
<dbReference type="OrthoDB" id="9801844at2"/>
<evidence type="ECO:0000256" key="6">
    <source>
        <dbReference type="ARBA" id="ARBA00022917"/>
    </source>
</evidence>
<evidence type="ECO:0000259" key="11">
    <source>
        <dbReference type="SMART" id="SM01185"/>
    </source>
</evidence>
<dbReference type="NCBIfam" id="TIGR00038">
    <property type="entry name" value="efp"/>
    <property type="match status" value="1"/>
</dbReference>
<comment type="function">
    <text evidence="7">Involved in peptide bond synthesis. Stimulates efficient translation and peptide-bond synthesis on native or reconstituted 70S ribosomes in vitro. Probably functions indirectly by altering the affinity of the ribosome for aminoacyl-tRNA, thus increasing their reactivity as acceptors for peptidyl transferase.</text>
</comment>
<dbReference type="UniPathway" id="UPA00345"/>
<dbReference type="Proteomes" id="UP000199611">
    <property type="component" value="Unassembled WGS sequence"/>
</dbReference>
<dbReference type="GO" id="GO:0043043">
    <property type="term" value="P:peptide biosynthetic process"/>
    <property type="evidence" value="ECO:0007669"/>
    <property type="project" value="InterPro"/>
</dbReference>
<keyword evidence="13" id="KW-1185">Reference proteome</keyword>
<dbReference type="EMBL" id="FOUU01000002">
    <property type="protein sequence ID" value="SFM66046.1"/>
    <property type="molecule type" value="Genomic_DNA"/>
</dbReference>
<dbReference type="InterPro" id="IPR013185">
    <property type="entry name" value="Transl_elong_KOW-like"/>
</dbReference>
<comment type="pathway">
    <text evidence="2 7">Protein biosynthesis; polypeptide chain elongation.</text>
</comment>
<dbReference type="STRING" id="39841.SAMN05660836_01073"/>
<dbReference type="FunFam" id="2.40.50.140:FF:000009">
    <property type="entry name" value="Elongation factor P"/>
    <property type="match status" value="1"/>
</dbReference>
<feature type="domain" description="Translation elongation factor P/YeiP central" evidence="11">
    <location>
        <begin position="70"/>
        <end position="124"/>
    </location>
</feature>
<keyword evidence="6 7" id="KW-0648">Protein biosynthesis</keyword>
<accession>A0A1I4SNJ9</accession>
<dbReference type="CDD" id="cd04470">
    <property type="entry name" value="S1_EF-P_repeat_1"/>
    <property type="match status" value="1"/>
</dbReference>
<dbReference type="GO" id="GO:0003746">
    <property type="term" value="F:translation elongation factor activity"/>
    <property type="evidence" value="ECO:0007669"/>
    <property type="project" value="UniProtKB-UniRule"/>
</dbReference>
<dbReference type="Pfam" id="PF01132">
    <property type="entry name" value="EFP"/>
    <property type="match status" value="1"/>
</dbReference>
<evidence type="ECO:0000256" key="5">
    <source>
        <dbReference type="ARBA" id="ARBA00022768"/>
    </source>
</evidence>
<evidence type="ECO:0000256" key="2">
    <source>
        <dbReference type="ARBA" id="ARBA00004815"/>
    </source>
</evidence>
<protein>
    <recommendedName>
        <fullName evidence="7 8">Elongation factor P</fullName>
        <shortName evidence="7">EF-P</shortName>
    </recommendedName>
</protein>
<dbReference type="InterPro" id="IPR020599">
    <property type="entry name" value="Transl_elong_fac_P/YeiP"/>
</dbReference>
<dbReference type="Pfam" id="PF09285">
    <property type="entry name" value="Elong-fact-P_C"/>
    <property type="match status" value="1"/>
</dbReference>
<dbReference type="AlphaFoldDB" id="A0A1I4SNJ9"/>
<dbReference type="PROSITE" id="PS01275">
    <property type="entry name" value="EFP"/>
    <property type="match status" value="1"/>
</dbReference>
<evidence type="ECO:0000256" key="4">
    <source>
        <dbReference type="ARBA" id="ARBA00022490"/>
    </source>
</evidence>
<dbReference type="SUPFAM" id="SSF50249">
    <property type="entry name" value="Nucleic acid-binding proteins"/>
    <property type="match status" value="2"/>
</dbReference>
<proteinExistence type="inferred from homology"/>
<dbReference type="InterPro" id="IPR001059">
    <property type="entry name" value="Transl_elong_P/YeiP_cen"/>
</dbReference>
<dbReference type="SMART" id="SM01185">
    <property type="entry name" value="EFP"/>
    <property type="match status" value="1"/>
</dbReference>
<dbReference type="InterPro" id="IPR015365">
    <property type="entry name" value="Elong-fact-P_C"/>
</dbReference>
<keyword evidence="4 7" id="KW-0963">Cytoplasm</keyword>
<dbReference type="NCBIfam" id="NF001810">
    <property type="entry name" value="PRK00529.1"/>
    <property type="match status" value="1"/>
</dbReference>
<dbReference type="PANTHER" id="PTHR30053:SF12">
    <property type="entry name" value="ELONGATION FACTOR P (EF-P) FAMILY PROTEIN"/>
    <property type="match status" value="1"/>
</dbReference>
<name>A0A1I4SNJ9_9BACT</name>
<dbReference type="Pfam" id="PF08207">
    <property type="entry name" value="EFP_N"/>
    <property type="match status" value="1"/>
</dbReference>
<dbReference type="InterPro" id="IPR011768">
    <property type="entry name" value="Transl_elongation_fac_P"/>
</dbReference>
<dbReference type="FunFam" id="2.40.50.140:FF:000004">
    <property type="entry name" value="Elongation factor P"/>
    <property type="match status" value="1"/>
</dbReference>
<dbReference type="Gene3D" id="2.30.30.30">
    <property type="match status" value="1"/>
</dbReference>
<sequence length="191" mass="21465">MGATLNASDLKKGIKLEIDGEPYLVVDFEFTKPGKGQALYKCRLKNLITGVQFDRTYRSGDKFVEADTEEQEVEFLYQEGSRYYFMNMTNFEQVEMTSDQLGDAVNYLTPNIKVNMLFYKERPIGITLPNFVELKVVKAEPGVKGDTASGATKPVTLETGYEVQVPLFVEEGDVLKIDTRTGAYVERVGSK</sequence>
<dbReference type="RefSeq" id="WP_093394035.1">
    <property type="nucleotide sequence ID" value="NZ_FOUU01000002.1"/>
</dbReference>
<organism evidence="12 13">
    <name type="scientific">Thermodesulforhabdus norvegica</name>
    <dbReference type="NCBI Taxonomy" id="39841"/>
    <lineage>
        <taxon>Bacteria</taxon>
        <taxon>Pseudomonadati</taxon>
        <taxon>Thermodesulfobacteriota</taxon>
        <taxon>Syntrophobacteria</taxon>
        <taxon>Syntrophobacterales</taxon>
        <taxon>Thermodesulforhabdaceae</taxon>
        <taxon>Thermodesulforhabdus</taxon>
    </lineage>
</organism>
<evidence type="ECO:0000259" key="10">
    <source>
        <dbReference type="SMART" id="SM00841"/>
    </source>
</evidence>
<dbReference type="SUPFAM" id="SSF50104">
    <property type="entry name" value="Translation proteins SH3-like domain"/>
    <property type="match status" value="1"/>
</dbReference>
<evidence type="ECO:0000256" key="3">
    <source>
        <dbReference type="ARBA" id="ARBA00009479"/>
    </source>
</evidence>
<dbReference type="SMART" id="SM00841">
    <property type="entry name" value="Elong-fact-P_C"/>
    <property type="match status" value="1"/>
</dbReference>
<keyword evidence="5 7" id="KW-0251">Elongation factor</keyword>
<evidence type="ECO:0000256" key="1">
    <source>
        <dbReference type="ARBA" id="ARBA00004496"/>
    </source>
</evidence>